<keyword evidence="5" id="KW-0812">Transmembrane</keyword>
<proteinExistence type="predicted"/>
<evidence type="ECO:0000256" key="4">
    <source>
        <dbReference type="ARBA" id="ARBA00023242"/>
    </source>
</evidence>
<organism evidence="6">
    <name type="scientific">Solanum lycopersicum</name>
    <name type="common">Tomato</name>
    <name type="synonym">Lycopersicon esculentum</name>
    <dbReference type="NCBI Taxonomy" id="4081"/>
    <lineage>
        <taxon>Eukaryota</taxon>
        <taxon>Viridiplantae</taxon>
        <taxon>Streptophyta</taxon>
        <taxon>Embryophyta</taxon>
        <taxon>Tracheophyta</taxon>
        <taxon>Spermatophyta</taxon>
        <taxon>Magnoliopsida</taxon>
        <taxon>eudicotyledons</taxon>
        <taxon>Gunneridae</taxon>
        <taxon>Pentapetalae</taxon>
        <taxon>asterids</taxon>
        <taxon>lamiids</taxon>
        <taxon>Solanales</taxon>
        <taxon>Solanaceae</taxon>
        <taxon>Solanoideae</taxon>
        <taxon>Solaneae</taxon>
        <taxon>Solanum</taxon>
        <taxon>Solanum subgen. Lycopersicon</taxon>
    </lineage>
</organism>
<dbReference type="STRING" id="4081.A0A3Q7GQJ8"/>
<accession>A0A3Q7GQJ8</accession>
<evidence type="ECO:0000256" key="5">
    <source>
        <dbReference type="SAM" id="Phobius"/>
    </source>
</evidence>
<keyword evidence="5" id="KW-1133">Transmembrane helix</keyword>
<evidence type="ECO:0000256" key="2">
    <source>
        <dbReference type="ARBA" id="ARBA00023015"/>
    </source>
</evidence>
<dbReference type="EnsemblPlants" id="Solyc06g036200.2.1">
    <property type="protein sequence ID" value="Solyc06g036200.2.1"/>
    <property type="gene ID" value="Solyc06g036200.2"/>
</dbReference>
<dbReference type="AlphaFoldDB" id="A0A3Q7GQJ8"/>
<evidence type="ECO:0000256" key="1">
    <source>
        <dbReference type="ARBA" id="ARBA00004123"/>
    </source>
</evidence>
<keyword evidence="7" id="KW-1185">Reference proteome</keyword>
<dbReference type="GO" id="GO:0005634">
    <property type="term" value="C:nucleus"/>
    <property type="evidence" value="ECO:0007669"/>
    <property type="project" value="UniProtKB-SubCell"/>
</dbReference>
<dbReference type="Pfam" id="PF02269">
    <property type="entry name" value="TFIID-18kDa"/>
    <property type="match status" value="1"/>
</dbReference>
<reference evidence="6" key="1">
    <citation type="journal article" date="2012" name="Nature">
        <title>The tomato genome sequence provides insights into fleshy fruit evolution.</title>
        <authorList>
            <consortium name="Tomato Genome Consortium"/>
        </authorList>
    </citation>
    <scope>NUCLEOTIDE SEQUENCE [LARGE SCALE GENOMIC DNA]</scope>
    <source>
        <strain evidence="6">cv. Heinz 1706</strain>
    </source>
</reference>
<feature type="transmembrane region" description="Helical" evidence="5">
    <location>
        <begin position="9"/>
        <end position="30"/>
    </location>
</feature>
<comment type="subcellular location">
    <subcellularLocation>
        <location evidence="1">Nucleus</location>
    </subcellularLocation>
</comment>
<dbReference type="PaxDb" id="4081-Solyc06g036200.1.1"/>
<evidence type="ECO:0000313" key="6">
    <source>
        <dbReference type="EnsemblPlants" id="Solyc06g036200.2.1"/>
    </source>
</evidence>
<keyword evidence="2" id="KW-0805">Transcription regulation</keyword>
<keyword evidence="4" id="KW-0539">Nucleus</keyword>
<dbReference type="Gramene" id="Solyc06g036200.2.1">
    <property type="protein sequence ID" value="Solyc06g036200.2.1"/>
    <property type="gene ID" value="Solyc06g036200.2"/>
</dbReference>
<name>A0A3Q7GQJ8_SOLLC</name>
<dbReference type="Proteomes" id="UP000004994">
    <property type="component" value="Chromosome 6"/>
</dbReference>
<keyword evidence="3" id="KW-0804">Transcription</keyword>
<dbReference type="PANTHER" id="PTHR11380">
    <property type="entry name" value="TRANSCRIPTION INITIATION FACTOR TFIID/SUPT3-RELATED"/>
    <property type="match status" value="1"/>
</dbReference>
<evidence type="ECO:0000313" key="7">
    <source>
        <dbReference type="Proteomes" id="UP000004994"/>
    </source>
</evidence>
<dbReference type="GO" id="GO:0006366">
    <property type="term" value="P:transcription by RNA polymerase II"/>
    <property type="evidence" value="ECO:0000318"/>
    <property type="project" value="GO_Central"/>
</dbReference>
<protein>
    <recommendedName>
        <fullName evidence="8">Transcription initiation factor TFIID subunit 13</fullName>
    </recommendedName>
</protein>
<dbReference type="InParanoid" id="A0A3Q7GQJ8"/>
<dbReference type="InterPro" id="IPR003195">
    <property type="entry name" value="TFIID_TAF13"/>
</dbReference>
<evidence type="ECO:0008006" key="8">
    <source>
        <dbReference type="Google" id="ProtNLM"/>
    </source>
</evidence>
<dbReference type="PANTHER" id="PTHR11380:SF5">
    <property type="entry name" value="TRANSCRIPTION INITIATION FACTOR TFIID SUBUNIT 13"/>
    <property type="match status" value="1"/>
</dbReference>
<reference evidence="6" key="2">
    <citation type="submission" date="2019-01" db="UniProtKB">
        <authorList>
            <consortium name="EnsemblPlants"/>
        </authorList>
    </citation>
    <scope>IDENTIFICATION</scope>
    <source>
        <strain evidence="6">cv. Heinz 1706</strain>
    </source>
</reference>
<evidence type="ECO:0000256" key="3">
    <source>
        <dbReference type="ARBA" id="ARBA00023163"/>
    </source>
</evidence>
<sequence length="129" mass="15404">MEIILLEEFLLAIFLMWFYVYCFVFSQLILDFQRNWQLLVLHYHTISEIVKLVEDIVVDYVTNMAHKAQDIATKRGKLLTEDFLFLIRKDSVKLNLCRELLTMHEDLKEAQKAFEFDQEELAHMSEGEV</sequence>
<dbReference type="OMA" id="HYHTISE"/>
<keyword evidence="5" id="KW-0472">Membrane</keyword>